<dbReference type="PANTHER" id="PTHR43537">
    <property type="entry name" value="TRANSCRIPTIONAL REGULATOR, GNTR FAMILY"/>
    <property type="match status" value="1"/>
</dbReference>
<dbReference type="GO" id="GO:0003700">
    <property type="term" value="F:DNA-binding transcription factor activity"/>
    <property type="evidence" value="ECO:0007669"/>
    <property type="project" value="InterPro"/>
</dbReference>
<dbReference type="InterPro" id="IPR000524">
    <property type="entry name" value="Tscrpt_reg_HTH_GntR"/>
</dbReference>
<evidence type="ECO:0000313" key="6">
    <source>
        <dbReference type="Proteomes" id="UP000199306"/>
    </source>
</evidence>
<dbReference type="PROSITE" id="PS50949">
    <property type="entry name" value="HTH_GNTR"/>
    <property type="match status" value="1"/>
</dbReference>
<dbReference type="PRINTS" id="PR00035">
    <property type="entry name" value="HTHGNTR"/>
</dbReference>
<dbReference type="AlphaFoldDB" id="A0A1I5YYX0"/>
<dbReference type="PANTHER" id="PTHR43537:SF47">
    <property type="entry name" value="REGULATORY PROTEIN GNTR HTH"/>
    <property type="match status" value="1"/>
</dbReference>
<dbReference type="SUPFAM" id="SSF46785">
    <property type="entry name" value="Winged helix' DNA-binding domain"/>
    <property type="match status" value="1"/>
</dbReference>
<keyword evidence="6" id="KW-1185">Reference proteome</keyword>
<evidence type="ECO:0000259" key="4">
    <source>
        <dbReference type="PROSITE" id="PS50949"/>
    </source>
</evidence>
<protein>
    <submittedName>
        <fullName evidence="5">DNA-binding transcriptional regulator, FadR family</fullName>
    </submittedName>
</protein>
<dbReference type="InterPro" id="IPR036388">
    <property type="entry name" value="WH-like_DNA-bd_sf"/>
</dbReference>
<dbReference type="OrthoDB" id="9799482at2"/>
<keyword evidence="2 5" id="KW-0238">DNA-binding</keyword>
<dbReference type="STRING" id="1079859.SAMN04515674_12267"/>
<dbReference type="Pfam" id="PF00392">
    <property type="entry name" value="GntR"/>
    <property type="match status" value="1"/>
</dbReference>
<dbReference type="Gene3D" id="1.20.120.530">
    <property type="entry name" value="GntR ligand-binding domain-like"/>
    <property type="match status" value="1"/>
</dbReference>
<reference evidence="5 6" key="1">
    <citation type="submission" date="2016-10" db="EMBL/GenBank/DDBJ databases">
        <authorList>
            <person name="de Groot N.N."/>
        </authorList>
    </citation>
    <scope>NUCLEOTIDE SEQUENCE [LARGE SCALE GENOMIC DNA]</scope>
    <source>
        <strain evidence="6">E92,LMG 26720,CCM 7988</strain>
    </source>
</reference>
<evidence type="ECO:0000256" key="2">
    <source>
        <dbReference type="ARBA" id="ARBA00023125"/>
    </source>
</evidence>
<dbReference type="Gene3D" id="1.10.10.10">
    <property type="entry name" value="Winged helix-like DNA-binding domain superfamily/Winged helix DNA-binding domain"/>
    <property type="match status" value="1"/>
</dbReference>
<dbReference type="SMART" id="SM00345">
    <property type="entry name" value="HTH_GNTR"/>
    <property type="match status" value="1"/>
</dbReference>
<sequence>MMNYTHMALLRKSSLAKEVSNLIEKEIKEGIYALNQKLPIEPELMQRYGVGRSTIREAIKYLVQLGYVQVLQGVGTFVSKTTISAPIDEKLGTALFEEMFEVRQLLELKIVEKAAINRNSRHLVNIKEKLKVRNQYANEGKISECFHADIEFHNAVAESCGNELLFELYKVLSMQLTKLYFESFSDTSIFIYKNELHEELVKYIESQKPAKALEVAKKIIASP</sequence>
<dbReference type="CDD" id="cd07377">
    <property type="entry name" value="WHTH_GntR"/>
    <property type="match status" value="1"/>
</dbReference>
<accession>A0A1I5YYX0</accession>
<dbReference type="Proteomes" id="UP000199306">
    <property type="component" value="Unassembled WGS sequence"/>
</dbReference>
<gene>
    <name evidence="5" type="ORF">SAMN04515674_12267</name>
</gene>
<keyword evidence="3" id="KW-0804">Transcription</keyword>
<dbReference type="GO" id="GO:0003677">
    <property type="term" value="F:DNA binding"/>
    <property type="evidence" value="ECO:0007669"/>
    <property type="project" value="UniProtKB-KW"/>
</dbReference>
<feature type="domain" description="HTH gntR-type" evidence="4">
    <location>
        <begin position="13"/>
        <end position="81"/>
    </location>
</feature>
<dbReference type="RefSeq" id="WP_092019766.1">
    <property type="nucleotide sequence ID" value="NZ_JBHLXN010000001.1"/>
</dbReference>
<evidence type="ECO:0000256" key="1">
    <source>
        <dbReference type="ARBA" id="ARBA00023015"/>
    </source>
</evidence>
<dbReference type="EMBL" id="FOXH01000022">
    <property type="protein sequence ID" value="SFQ49057.1"/>
    <property type="molecule type" value="Genomic_DNA"/>
</dbReference>
<keyword evidence="1" id="KW-0805">Transcription regulation</keyword>
<dbReference type="InterPro" id="IPR008920">
    <property type="entry name" value="TF_FadR/GntR_C"/>
</dbReference>
<dbReference type="InterPro" id="IPR036390">
    <property type="entry name" value="WH_DNA-bd_sf"/>
</dbReference>
<dbReference type="InterPro" id="IPR011711">
    <property type="entry name" value="GntR_C"/>
</dbReference>
<dbReference type="SMART" id="SM00895">
    <property type="entry name" value="FCD"/>
    <property type="match status" value="1"/>
</dbReference>
<name>A0A1I5YYX0_9BACT</name>
<dbReference type="SUPFAM" id="SSF48008">
    <property type="entry name" value="GntR ligand-binding domain-like"/>
    <property type="match status" value="1"/>
</dbReference>
<evidence type="ECO:0000256" key="3">
    <source>
        <dbReference type="ARBA" id="ARBA00023163"/>
    </source>
</evidence>
<proteinExistence type="predicted"/>
<organism evidence="5 6">
    <name type="scientific">Pseudarcicella hirudinis</name>
    <dbReference type="NCBI Taxonomy" id="1079859"/>
    <lineage>
        <taxon>Bacteria</taxon>
        <taxon>Pseudomonadati</taxon>
        <taxon>Bacteroidota</taxon>
        <taxon>Cytophagia</taxon>
        <taxon>Cytophagales</taxon>
        <taxon>Flectobacillaceae</taxon>
        <taxon>Pseudarcicella</taxon>
    </lineage>
</organism>
<evidence type="ECO:0000313" key="5">
    <source>
        <dbReference type="EMBL" id="SFQ49057.1"/>
    </source>
</evidence>
<dbReference type="Pfam" id="PF07729">
    <property type="entry name" value="FCD"/>
    <property type="match status" value="1"/>
</dbReference>